<proteinExistence type="predicted"/>
<dbReference type="Proteomes" id="UP000486351">
    <property type="component" value="Unassembled WGS sequence"/>
</dbReference>
<organism evidence="1 2">
    <name type="scientific">Phytophthora fragariae</name>
    <dbReference type="NCBI Taxonomy" id="53985"/>
    <lineage>
        <taxon>Eukaryota</taxon>
        <taxon>Sar</taxon>
        <taxon>Stramenopiles</taxon>
        <taxon>Oomycota</taxon>
        <taxon>Peronosporomycetes</taxon>
        <taxon>Peronosporales</taxon>
        <taxon>Peronosporaceae</taxon>
        <taxon>Phytophthora</taxon>
    </lineage>
</organism>
<protein>
    <recommendedName>
        <fullName evidence="3">Chromo domain-containing protein</fullName>
    </recommendedName>
</protein>
<comment type="caution">
    <text evidence="1">The sequence shown here is derived from an EMBL/GenBank/DDBJ whole genome shotgun (WGS) entry which is preliminary data.</text>
</comment>
<accession>A0A6G0R3V7</accession>
<dbReference type="EMBL" id="QXFY01001541">
    <property type="protein sequence ID" value="KAE9315155.1"/>
    <property type="molecule type" value="Genomic_DNA"/>
</dbReference>
<evidence type="ECO:0000313" key="2">
    <source>
        <dbReference type="Proteomes" id="UP000486351"/>
    </source>
</evidence>
<dbReference type="AlphaFoldDB" id="A0A6G0R3V7"/>
<name>A0A6G0R3V7_9STRA</name>
<evidence type="ECO:0000313" key="1">
    <source>
        <dbReference type="EMBL" id="KAE9315155.1"/>
    </source>
</evidence>
<gene>
    <name evidence="1" type="ORF">PF008_g19312</name>
</gene>
<reference evidence="1 2" key="1">
    <citation type="submission" date="2018-09" db="EMBL/GenBank/DDBJ databases">
        <title>Genomic investigation of the strawberry pathogen Phytophthora fragariae indicates pathogenicity is determined by transcriptional variation in three key races.</title>
        <authorList>
            <person name="Adams T.M."/>
            <person name="Armitage A.D."/>
            <person name="Sobczyk M.K."/>
            <person name="Bates H.J."/>
            <person name="Dunwell J.M."/>
            <person name="Nellist C.F."/>
            <person name="Harrison R.J."/>
        </authorList>
    </citation>
    <scope>NUCLEOTIDE SEQUENCE [LARGE SCALE GENOMIC DNA]</scope>
    <source>
        <strain evidence="1 2">NOV-77</strain>
    </source>
</reference>
<sequence length="312" mass="35687">MPPPNKRLRHARNFKRKTDGSFWRLKINKNLPARQPTSDEVRTSESSAPAGSVVFARPQARRGRAETLFDVERLYAKRWVHDQEYYLVQWCPRASLCPRAPVTARVWLQLSVSWSKSLPVPEFEPQLKPAPTPVSAFEAPLLSVSWSESLPVPEFEPQPKPAPLPPPVAAFEAPLLSAYWSESLPVPEFEPQLKPSQCPCLRLRRRCCLCPDRSRCPCPISSPSSSSNLISDCSLCSEFDLRLKPQLPLESEFEVVQLLVFWSDSLPVPKWQPVSHNYYTFGENWRRTDIMELWREILWISFCGEQLAEAGC</sequence>
<evidence type="ECO:0008006" key="3">
    <source>
        <dbReference type="Google" id="ProtNLM"/>
    </source>
</evidence>